<organism evidence="1 2">
    <name type="scientific">Silvibacterium bohemicum</name>
    <dbReference type="NCBI Taxonomy" id="1577686"/>
    <lineage>
        <taxon>Bacteria</taxon>
        <taxon>Pseudomonadati</taxon>
        <taxon>Acidobacteriota</taxon>
        <taxon>Terriglobia</taxon>
        <taxon>Terriglobales</taxon>
        <taxon>Acidobacteriaceae</taxon>
        <taxon>Silvibacterium</taxon>
    </lineage>
</organism>
<evidence type="ECO:0000313" key="1">
    <source>
        <dbReference type="EMBL" id="MBB6145890.1"/>
    </source>
</evidence>
<proteinExistence type="predicted"/>
<evidence type="ECO:0000313" key="2">
    <source>
        <dbReference type="Proteomes" id="UP000538666"/>
    </source>
</evidence>
<dbReference type="EMBL" id="JACHEK010000008">
    <property type="protein sequence ID" value="MBB6145890.1"/>
    <property type="molecule type" value="Genomic_DNA"/>
</dbReference>
<accession>A0A841JXL1</accession>
<dbReference type="Proteomes" id="UP000538666">
    <property type="component" value="Unassembled WGS sequence"/>
</dbReference>
<keyword evidence="2" id="KW-1185">Reference proteome</keyword>
<comment type="caution">
    <text evidence="1">The sequence shown here is derived from an EMBL/GenBank/DDBJ whole genome shotgun (WGS) entry which is preliminary data.</text>
</comment>
<sequence length="139" mass="15538">MPNVHGIEFNFNQSELVKDIVRELLKDGNCAVYAVPHIKPNGELRMASTPPYPKSRRQKGVFLRIRPGINEATIVRPMNAKAGESLSKLTKFSRLEVLETIRIWRQQTMPDLRAPQLHPELIAKSVQGAVGTVRAAEAS</sequence>
<dbReference type="AlphaFoldDB" id="A0A841JXL1"/>
<dbReference type="RefSeq" id="WP_184085087.1">
    <property type="nucleotide sequence ID" value="NZ_JACHEK010000008.1"/>
</dbReference>
<gene>
    <name evidence="1" type="ORF">HNQ77_003860</name>
</gene>
<name>A0A841JXL1_9BACT</name>
<protein>
    <submittedName>
        <fullName evidence="1">Uncharacterized protein</fullName>
    </submittedName>
</protein>
<reference evidence="1 2" key="1">
    <citation type="submission" date="2020-08" db="EMBL/GenBank/DDBJ databases">
        <title>Genomic Encyclopedia of Type Strains, Phase IV (KMG-IV): sequencing the most valuable type-strain genomes for metagenomic binning, comparative biology and taxonomic classification.</title>
        <authorList>
            <person name="Goeker M."/>
        </authorList>
    </citation>
    <scope>NUCLEOTIDE SEQUENCE [LARGE SCALE GENOMIC DNA]</scope>
    <source>
        <strain evidence="1 2">DSM 103733</strain>
    </source>
</reference>